<dbReference type="eggNOG" id="KOG0017">
    <property type="taxonomic scope" value="Eukaryota"/>
</dbReference>
<evidence type="ECO:0000313" key="2">
    <source>
        <dbReference type="EnsemblPlants" id="Bo6g101180.1"/>
    </source>
</evidence>
<dbReference type="EnsemblPlants" id="Bo6g101180.1">
    <property type="protein sequence ID" value="Bo6g101180.1"/>
    <property type="gene ID" value="Bo6g101180"/>
</dbReference>
<dbReference type="PANTHER" id="PTHR46148:SF60">
    <property type="entry name" value="CHROMO DOMAIN-CONTAINING PROTEIN"/>
    <property type="match status" value="1"/>
</dbReference>
<name>A0A0D3CYG3_BRAOL</name>
<accession>A0A0D3CYG3</accession>
<dbReference type="Pfam" id="PF24626">
    <property type="entry name" value="SH3_Tf2-1"/>
    <property type="match status" value="1"/>
</dbReference>
<evidence type="ECO:0000259" key="1">
    <source>
        <dbReference type="Pfam" id="PF24626"/>
    </source>
</evidence>
<dbReference type="AlphaFoldDB" id="A0A0D3CYG3"/>
<reference evidence="2" key="2">
    <citation type="submission" date="2015-03" db="UniProtKB">
        <authorList>
            <consortium name="EnsemblPlants"/>
        </authorList>
    </citation>
    <scope>IDENTIFICATION</scope>
</reference>
<feature type="domain" description="Tf2-1-like SH3-like" evidence="1">
    <location>
        <begin position="1"/>
        <end position="38"/>
    </location>
</feature>
<dbReference type="Proteomes" id="UP000032141">
    <property type="component" value="Chromosome C6"/>
</dbReference>
<organism evidence="2 3">
    <name type="scientific">Brassica oleracea var. oleracea</name>
    <dbReference type="NCBI Taxonomy" id="109376"/>
    <lineage>
        <taxon>Eukaryota</taxon>
        <taxon>Viridiplantae</taxon>
        <taxon>Streptophyta</taxon>
        <taxon>Embryophyta</taxon>
        <taxon>Tracheophyta</taxon>
        <taxon>Spermatophyta</taxon>
        <taxon>Magnoliopsida</taxon>
        <taxon>eudicotyledons</taxon>
        <taxon>Gunneridae</taxon>
        <taxon>Pentapetalae</taxon>
        <taxon>rosids</taxon>
        <taxon>malvids</taxon>
        <taxon>Brassicales</taxon>
        <taxon>Brassicaceae</taxon>
        <taxon>Brassiceae</taxon>
        <taxon>Brassica</taxon>
    </lineage>
</organism>
<dbReference type="OMA" id="ANELHPF"/>
<evidence type="ECO:0000313" key="3">
    <source>
        <dbReference type="Proteomes" id="UP000032141"/>
    </source>
</evidence>
<dbReference type="InterPro" id="IPR056924">
    <property type="entry name" value="SH3_Tf2-1"/>
</dbReference>
<reference evidence="2 3" key="1">
    <citation type="journal article" date="2014" name="Genome Biol.">
        <title>Transcriptome and methylome profiling reveals relics of genome dominance in the mesopolyploid Brassica oleracea.</title>
        <authorList>
            <person name="Parkin I.A."/>
            <person name="Koh C."/>
            <person name="Tang H."/>
            <person name="Robinson S.J."/>
            <person name="Kagale S."/>
            <person name="Clarke W.E."/>
            <person name="Town C.D."/>
            <person name="Nixon J."/>
            <person name="Krishnakumar V."/>
            <person name="Bidwell S.L."/>
            <person name="Denoeud F."/>
            <person name="Belcram H."/>
            <person name="Links M.G."/>
            <person name="Just J."/>
            <person name="Clarke C."/>
            <person name="Bender T."/>
            <person name="Huebert T."/>
            <person name="Mason A.S."/>
            <person name="Pires J.C."/>
            <person name="Barker G."/>
            <person name="Moore J."/>
            <person name="Walley P.G."/>
            <person name="Manoli S."/>
            <person name="Batley J."/>
            <person name="Edwards D."/>
            <person name="Nelson M.N."/>
            <person name="Wang X."/>
            <person name="Paterson A.H."/>
            <person name="King G."/>
            <person name="Bancroft I."/>
            <person name="Chalhoub B."/>
            <person name="Sharpe A.G."/>
        </authorList>
    </citation>
    <scope>NUCLEOTIDE SEQUENCE</scope>
    <source>
        <strain evidence="2 3">cv. TO1000</strain>
    </source>
</reference>
<keyword evidence="3" id="KW-1185">Reference proteome</keyword>
<dbReference type="HOGENOM" id="CLU_000384_6_10_1"/>
<dbReference type="PANTHER" id="PTHR46148">
    <property type="entry name" value="CHROMO DOMAIN-CONTAINING PROTEIN"/>
    <property type="match status" value="1"/>
</dbReference>
<protein>
    <recommendedName>
        <fullName evidence="1">Tf2-1-like SH3-like domain-containing protein</fullName>
    </recommendedName>
</protein>
<sequence length="128" mass="14683">MGPFKIVERIGPVAYRLELANELHPFHDILHVSQLRKVVRNPVLIVSQPPEDLDSGLSTRGKPIQVTRFPDEKIRRKGVPMVEVVWERVGIREATKEHASMMRVEYPELFETQVDEHMADADSRTNSS</sequence>
<dbReference type="Gramene" id="Bo6g101180.1">
    <property type="protein sequence ID" value="Bo6g101180.1"/>
    <property type="gene ID" value="Bo6g101180"/>
</dbReference>
<proteinExistence type="predicted"/>